<dbReference type="InterPro" id="IPR032808">
    <property type="entry name" value="DoxX"/>
</dbReference>
<gene>
    <name evidence="8" type="ORF">J2X04_003024</name>
</gene>
<feature type="transmembrane region" description="Helical" evidence="7">
    <location>
        <begin position="116"/>
        <end position="133"/>
    </location>
</feature>
<evidence type="ECO:0000256" key="7">
    <source>
        <dbReference type="SAM" id="Phobius"/>
    </source>
</evidence>
<evidence type="ECO:0000256" key="1">
    <source>
        <dbReference type="ARBA" id="ARBA00004651"/>
    </source>
</evidence>
<dbReference type="Proteomes" id="UP001267878">
    <property type="component" value="Unassembled WGS sequence"/>
</dbReference>
<feature type="transmembrane region" description="Helical" evidence="7">
    <location>
        <begin position="49"/>
        <end position="70"/>
    </location>
</feature>
<keyword evidence="3" id="KW-1003">Cell membrane</keyword>
<evidence type="ECO:0000256" key="2">
    <source>
        <dbReference type="ARBA" id="ARBA00006679"/>
    </source>
</evidence>
<protein>
    <submittedName>
        <fullName evidence="8">Oxidoreductase</fullName>
    </submittedName>
</protein>
<evidence type="ECO:0000256" key="6">
    <source>
        <dbReference type="ARBA" id="ARBA00023136"/>
    </source>
</evidence>
<dbReference type="PANTHER" id="PTHR33452:SF1">
    <property type="entry name" value="INNER MEMBRANE PROTEIN YPHA-RELATED"/>
    <property type="match status" value="1"/>
</dbReference>
<feature type="transmembrane region" description="Helical" evidence="7">
    <location>
        <begin position="12"/>
        <end position="29"/>
    </location>
</feature>
<dbReference type="Pfam" id="PF07681">
    <property type="entry name" value="DoxX"/>
    <property type="match status" value="1"/>
</dbReference>
<accession>A0ABU1VTU6</accession>
<dbReference type="InterPro" id="IPR051907">
    <property type="entry name" value="DoxX-like_oxidoreductase"/>
</dbReference>
<organism evidence="8 9">
    <name type="scientific">Agrilutibacter niabensis</name>
    <dbReference type="NCBI Taxonomy" id="380628"/>
    <lineage>
        <taxon>Bacteria</taxon>
        <taxon>Pseudomonadati</taxon>
        <taxon>Pseudomonadota</taxon>
        <taxon>Gammaproteobacteria</taxon>
        <taxon>Lysobacterales</taxon>
        <taxon>Lysobacteraceae</taxon>
        <taxon>Agrilutibacter</taxon>
    </lineage>
</organism>
<comment type="similarity">
    <text evidence="2">Belongs to the DoxX family.</text>
</comment>
<evidence type="ECO:0000256" key="4">
    <source>
        <dbReference type="ARBA" id="ARBA00022692"/>
    </source>
</evidence>
<evidence type="ECO:0000256" key="5">
    <source>
        <dbReference type="ARBA" id="ARBA00022989"/>
    </source>
</evidence>
<comment type="caution">
    <text evidence="8">The sequence shown here is derived from an EMBL/GenBank/DDBJ whole genome shotgun (WGS) entry which is preliminary data.</text>
</comment>
<keyword evidence="6 7" id="KW-0472">Membrane</keyword>
<dbReference type="RefSeq" id="WP_310055650.1">
    <property type="nucleotide sequence ID" value="NZ_JAVDVW010000002.1"/>
</dbReference>
<comment type="subcellular location">
    <subcellularLocation>
        <location evidence="1">Cell membrane</location>
        <topology evidence="1">Multi-pass membrane protein</topology>
    </subcellularLocation>
</comment>
<keyword evidence="4 7" id="KW-0812">Transmembrane</keyword>
<evidence type="ECO:0000256" key="3">
    <source>
        <dbReference type="ARBA" id="ARBA00022475"/>
    </source>
</evidence>
<evidence type="ECO:0000313" key="9">
    <source>
        <dbReference type="Proteomes" id="UP001267878"/>
    </source>
</evidence>
<sequence length="138" mass="15137">MDALIERNRDALILFARILLMILFVTSGWNKLMDFQGTVGYLASIHTPMPQVAAAVAVLMECLVGIALILGLWTRPLAMLMALFVLGTGLIGHPFWSMEGADRAMNMTHFYKNLAIIGGLLLLAVTGPGRFALVRHRT</sequence>
<reference evidence="8 9" key="1">
    <citation type="submission" date="2023-07" db="EMBL/GenBank/DDBJ databases">
        <title>Sorghum-associated microbial communities from plants grown in Nebraska, USA.</title>
        <authorList>
            <person name="Schachtman D."/>
        </authorList>
    </citation>
    <scope>NUCLEOTIDE SEQUENCE [LARGE SCALE GENOMIC DNA]</scope>
    <source>
        <strain evidence="8 9">BE187</strain>
    </source>
</reference>
<proteinExistence type="inferred from homology"/>
<keyword evidence="9" id="KW-1185">Reference proteome</keyword>
<keyword evidence="5 7" id="KW-1133">Transmembrane helix</keyword>
<dbReference type="PANTHER" id="PTHR33452">
    <property type="entry name" value="OXIDOREDUCTASE CATD-RELATED"/>
    <property type="match status" value="1"/>
</dbReference>
<feature type="transmembrane region" description="Helical" evidence="7">
    <location>
        <begin position="77"/>
        <end position="96"/>
    </location>
</feature>
<evidence type="ECO:0000313" key="8">
    <source>
        <dbReference type="EMBL" id="MDR7100643.1"/>
    </source>
</evidence>
<dbReference type="EMBL" id="JAVDVW010000002">
    <property type="protein sequence ID" value="MDR7100643.1"/>
    <property type="molecule type" value="Genomic_DNA"/>
</dbReference>
<name>A0ABU1VTU6_9GAMM</name>